<protein>
    <submittedName>
        <fullName evidence="1">Reverse transcriptase</fullName>
    </submittedName>
</protein>
<accession>A0AAV4DIT1</accession>
<keyword evidence="1" id="KW-0808">Transferase</keyword>
<organism evidence="1 2">
    <name type="scientific">Plakobranchus ocellatus</name>
    <dbReference type="NCBI Taxonomy" id="259542"/>
    <lineage>
        <taxon>Eukaryota</taxon>
        <taxon>Metazoa</taxon>
        <taxon>Spiralia</taxon>
        <taxon>Lophotrochozoa</taxon>
        <taxon>Mollusca</taxon>
        <taxon>Gastropoda</taxon>
        <taxon>Heterobranchia</taxon>
        <taxon>Euthyneura</taxon>
        <taxon>Panpulmonata</taxon>
        <taxon>Sacoglossa</taxon>
        <taxon>Placobranchoidea</taxon>
        <taxon>Plakobranchidae</taxon>
        <taxon>Plakobranchus</taxon>
    </lineage>
</organism>
<dbReference type="AlphaFoldDB" id="A0AAV4DIT1"/>
<reference evidence="1 2" key="1">
    <citation type="journal article" date="2021" name="Elife">
        <title>Chloroplast acquisition without the gene transfer in kleptoplastic sea slugs, Plakobranchus ocellatus.</title>
        <authorList>
            <person name="Maeda T."/>
            <person name="Takahashi S."/>
            <person name="Yoshida T."/>
            <person name="Shimamura S."/>
            <person name="Takaki Y."/>
            <person name="Nagai Y."/>
            <person name="Toyoda A."/>
            <person name="Suzuki Y."/>
            <person name="Arimoto A."/>
            <person name="Ishii H."/>
            <person name="Satoh N."/>
            <person name="Nishiyama T."/>
            <person name="Hasebe M."/>
            <person name="Maruyama T."/>
            <person name="Minagawa J."/>
            <person name="Obokata J."/>
            <person name="Shigenobu S."/>
        </authorList>
    </citation>
    <scope>NUCLEOTIDE SEQUENCE [LARGE SCALE GENOMIC DNA]</scope>
</reference>
<proteinExistence type="predicted"/>
<keyword evidence="1" id="KW-0548">Nucleotidyltransferase</keyword>
<sequence length="85" mass="9825">MENGYVNFSVQKGGLPGVSGCLENTRMVWEAIQRAKLAKRNLHVVWLDLADAYGSVPHQMIQQALRMYHVPEENIARRLFQWIED</sequence>
<comment type="caution">
    <text evidence="1">The sequence shown here is derived from an EMBL/GenBank/DDBJ whole genome shotgun (WGS) entry which is preliminary data.</text>
</comment>
<dbReference type="GO" id="GO:0003964">
    <property type="term" value="F:RNA-directed DNA polymerase activity"/>
    <property type="evidence" value="ECO:0007669"/>
    <property type="project" value="UniProtKB-KW"/>
</dbReference>
<keyword evidence="2" id="KW-1185">Reference proteome</keyword>
<keyword evidence="1" id="KW-0695">RNA-directed DNA polymerase</keyword>
<name>A0AAV4DIT1_9GAST</name>
<evidence type="ECO:0000313" key="2">
    <source>
        <dbReference type="Proteomes" id="UP000735302"/>
    </source>
</evidence>
<dbReference type="EMBL" id="BLXT01007928">
    <property type="protein sequence ID" value="GFO44178.1"/>
    <property type="molecule type" value="Genomic_DNA"/>
</dbReference>
<dbReference type="Proteomes" id="UP000735302">
    <property type="component" value="Unassembled WGS sequence"/>
</dbReference>
<gene>
    <name evidence="1" type="ORF">PoB_007068300</name>
</gene>
<evidence type="ECO:0000313" key="1">
    <source>
        <dbReference type="EMBL" id="GFO44178.1"/>
    </source>
</evidence>